<reference evidence="2" key="2">
    <citation type="submission" date="2021-01" db="EMBL/GenBank/DDBJ databases">
        <authorList>
            <person name="Mieszkin S."/>
            <person name="Pouder E."/>
            <person name="Alain K."/>
        </authorList>
    </citation>
    <scope>NUCLEOTIDE SEQUENCE</scope>
    <source>
        <strain evidence="2">HW T2.11</strain>
    </source>
</reference>
<proteinExistence type="predicted"/>
<feature type="domain" description="CheW-like" evidence="1">
    <location>
        <begin position="27"/>
        <end position="167"/>
    </location>
</feature>
<dbReference type="InterPro" id="IPR036061">
    <property type="entry name" value="CheW-like_dom_sf"/>
</dbReference>
<dbReference type="SMART" id="SM00260">
    <property type="entry name" value="CheW"/>
    <property type="match status" value="1"/>
</dbReference>
<gene>
    <name evidence="2" type="ORF">ASILVAE211_13475</name>
</gene>
<evidence type="ECO:0000313" key="2">
    <source>
        <dbReference type="EMBL" id="MCB8876197.1"/>
    </source>
</evidence>
<dbReference type="PROSITE" id="PS50851">
    <property type="entry name" value="CHEW"/>
    <property type="match status" value="1"/>
</dbReference>
<reference evidence="2" key="1">
    <citation type="journal article" date="2021" name="Microorganisms">
        <title>Acidisoma silvae sp. nov. and Acidisomacellulosilytica sp. nov., Two Acidophilic Bacteria Isolated from Decaying Wood, Hydrolyzing Cellulose and Producing Poly-3-hydroxybutyrate.</title>
        <authorList>
            <person name="Mieszkin S."/>
            <person name="Pouder E."/>
            <person name="Uroz S."/>
            <person name="Simon-Colin C."/>
            <person name="Alain K."/>
        </authorList>
    </citation>
    <scope>NUCLEOTIDE SEQUENCE</scope>
    <source>
        <strain evidence="2">HW T2.11</strain>
    </source>
</reference>
<dbReference type="EMBL" id="JAESVB010000005">
    <property type="protein sequence ID" value="MCB8876197.1"/>
    <property type="molecule type" value="Genomic_DNA"/>
</dbReference>
<dbReference type="AlphaFoldDB" id="A0A964DZJ4"/>
<dbReference type="RefSeq" id="WP_227321854.1">
    <property type="nucleotide sequence ID" value="NZ_JAESVB010000005.1"/>
</dbReference>
<dbReference type="Gene3D" id="2.40.50.180">
    <property type="entry name" value="CheA-289, Domain 4"/>
    <property type="match status" value="1"/>
</dbReference>
<dbReference type="GO" id="GO:0007165">
    <property type="term" value="P:signal transduction"/>
    <property type="evidence" value="ECO:0007669"/>
    <property type="project" value="InterPro"/>
</dbReference>
<evidence type="ECO:0000313" key="3">
    <source>
        <dbReference type="Proteomes" id="UP000708298"/>
    </source>
</evidence>
<dbReference type="GO" id="GO:0006935">
    <property type="term" value="P:chemotaxis"/>
    <property type="evidence" value="ECO:0007669"/>
    <property type="project" value="InterPro"/>
</dbReference>
<protein>
    <submittedName>
        <fullName evidence="2">Chemotaxis protein CheW</fullName>
    </submittedName>
</protein>
<name>A0A964DZJ4_9PROT</name>
<dbReference type="Gene3D" id="2.30.30.40">
    <property type="entry name" value="SH3 Domains"/>
    <property type="match status" value="1"/>
</dbReference>
<evidence type="ECO:0000259" key="1">
    <source>
        <dbReference type="PROSITE" id="PS50851"/>
    </source>
</evidence>
<dbReference type="InterPro" id="IPR002545">
    <property type="entry name" value="CheW-lke_dom"/>
</dbReference>
<organism evidence="2 3">
    <name type="scientific">Acidisoma silvae</name>
    <dbReference type="NCBI Taxonomy" id="2802396"/>
    <lineage>
        <taxon>Bacteria</taxon>
        <taxon>Pseudomonadati</taxon>
        <taxon>Pseudomonadota</taxon>
        <taxon>Alphaproteobacteria</taxon>
        <taxon>Acetobacterales</taxon>
        <taxon>Acidocellaceae</taxon>
        <taxon>Acidisoma</taxon>
    </lineage>
</organism>
<accession>A0A964DZJ4</accession>
<dbReference type="Pfam" id="PF01584">
    <property type="entry name" value="CheW"/>
    <property type="match status" value="1"/>
</dbReference>
<dbReference type="Proteomes" id="UP000708298">
    <property type="component" value="Unassembled WGS sequence"/>
</dbReference>
<dbReference type="SUPFAM" id="SSF50341">
    <property type="entry name" value="CheW-like"/>
    <property type="match status" value="1"/>
</dbReference>
<keyword evidence="3" id="KW-1185">Reference proteome</keyword>
<comment type="caution">
    <text evidence="2">The sequence shown here is derived from an EMBL/GenBank/DDBJ whole genome shotgun (WGS) entry which is preliminary data.</text>
</comment>
<sequence>MGDETGQPCHYSAMSPTALAQPDGAAAITVLLVRVAGHSLALRQSEVVEILPLPRLAAVPDAPPILAGAFSLAGQAVFVLPLAGLLGLSGPAEGTALYHHLLLLPAKGSDARFALCVDRVTDRLAAEPPQPVPPGESFNGCVEAEIRHGDALVPLLSVQRLLTFYEREKLLAFAARASSRDALFQPAEPG</sequence>